<evidence type="ECO:0000256" key="2">
    <source>
        <dbReference type="ARBA" id="ARBA00006171"/>
    </source>
</evidence>
<dbReference type="InterPro" id="IPR006439">
    <property type="entry name" value="HAD-SF_hydro_IA"/>
</dbReference>
<dbReference type="GO" id="GO:0046872">
    <property type="term" value="F:metal ion binding"/>
    <property type="evidence" value="ECO:0007669"/>
    <property type="project" value="UniProtKB-KW"/>
</dbReference>
<dbReference type="EMBL" id="FMVJ01000012">
    <property type="protein sequence ID" value="SCZ04825.1"/>
    <property type="molecule type" value="Genomic_DNA"/>
</dbReference>
<dbReference type="PANTHER" id="PTHR46193">
    <property type="entry name" value="6-PHOSPHOGLUCONATE PHOSPHATASE"/>
    <property type="match status" value="1"/>
</dbReference>
<dbReference type="InterPro" id="IPR023198">
    <property type="entry name" value="PGP-like_dom2"/>
</dbReference>
<proteinExistence type="inferred from homology"/>
<dbReference type="RefSeq" id="WP_091137794.1">
    <property type="nucleotide sequence ID" value="NZ_FMVJ01000012.1"/>
</dbReference>
<keyword evidence="3" id="KW-0479">Metal-binding</keyword>
<dbReference type="PANTHER" id="PTHR46193:SF18">
    <property type="entry name" value="HEXITOL PHOSPHATASE B"/>
    <property type="match status" value="1"/>
</dbReference>
<dbReference type="Gene3D" id="3.40.50.1000">
    <property type="entry name" value="HAD superfamily/HAD-like"/>
    <property type="match status" value="1"/>
</dbReference>
<comment type="cofactor">
    <cofactor evidence="1">
        <name>Mg(2+)</name>
        <dbReference type="ChEBI" id="CHEBI:18420"/>
    </cofactor>
</comment>
<evidence type="ECO:0000313" key="7">
    <source>
        <dbReference type="Proteomes" id="UP000199569"/>
    </source>
</evidence>
<keyword evidence="4" id="KW-0460">Magnesium</keyword>
<evidence type="ECO:0000256" key="5">
    <source>
        <dbReference type="ARBA" id="ARBA00023277"/>
    </source>
</evidence>
<dbReference type="OrthoDB" id="9793014at2"/>
<dbReference type="PRINTS" id="PR00413">
    <property type="entry name" value="HADHALOGNASE"/>
</dbReference>
<dbReference type="Pfam" id="PF13419">
    <property type="entry name" value="HAD_2"/>
    <property type="match status" value="1"/>
</dbReference>
<keyword evidence="5" id="KW-0119">Carbohydrate metabolism</keyword>
<dbReference type="SUPFAM" id="SSF56784">
    <property type="entry name" value="HAD-like"/>
    <property type="match status" value="1"/>
</dbReference>
<organism evidence="6 7">
    <name type="scientific">Microvirga guangxiensis</name>
    <dbReference type="NCBI Taxonomy" id="549386"/>
    <lineage>
        <taxon>Bacteria</taxon>
        <taxon>Pseudomonadati</taxon>
        <taxon>Pseudomonadota</taxon>
        <taxon>Alphaproteobacteria</taxon>
        <taxon>Hyphomicrobiales</taxon>
        <taxon>Methylobacteriaceae</taxon>
        <taxon>Microvirga</taxon>
    </lineage>
</organism>
<gene>
    <name evidence="6" type="ORF">SAMN02927923_03656</name>
</gene>
<keyword evidence="7" id="KW-1185">Reference proteome</keyword>
<accession>A0A1G5KW34</accession>
<dbReference type="SFLD" id="SFLDS00003">
    <property type="entry name" value="Haloacid_Dehalogenase"/>
    <property type="match status" value="1"/>
</dbReference>
<dbReference type="Proteomes" id="UP000199569">
    <property type="component" value="Unassembled WGS sequence"/>
</dbReference>
<reference evidence="7" key="1">
    <citation type="submission" date="2016-10" db="EMBL/GenBank/DDBJ databases">
        <authorList>
            <person name="Varghese N."/>
            <person name="Submissions S."/>
        </authorList>
    </citation>
    <scope>NUCLEOTIDE SEQUENCE [LARGE SCALE GENOMIC DNA]</scope>
    <source>
        <strain evidence="7">CGMCC 1.7666</strain>
    </source>
</reference>
<evidence type="ECO:0000256" key="3">
    <source>
        <dbReference type="ARBA" id="ARBA00022723"/>
    </source>
</evidence>
<dbReference type="SFLD" id="SFLDG01129">
    <property type="entry name" value="C1.5:_HAD__Beta-PGM__Phosphata"/>
    <property type="match status" value="1"/>
</dbReference>
<dbReference type="InterPro" id="IPR041492">
    <property type="entry name" value="HAD_2"/>
</dbReference>
<dbReference type="InterPro" id="IPR023214">
    <property type="entry name" value="HAD_sf"/>
</dbReference>
<evidence type="ECO:0000256" key="1">
    <source>
        <dbReference type="ARBA" id="ARBA00001946"/>
    </source>
</evidence>
<dbReference type="AlphaFoldDB" id="A0A1G5KW34"/>
<dbReference type="STRING" id="549386.SAMN02927923_03656"/>
<dbReference type="Gene3D" id="1.10.150.240">
    <property type="entry name" value="Putative phosphatase, domain 2"/>
    <property type="match status" value="1"/>
</dbReference>
<dbReference type="NCBIfam" id="TIGR01509">
    <property type="entry name" value="HAD-SF-IA-v3"/>
    <property type="match status" value="1"/>
</dbReference>
<protein>
    <submittedName>
        <fullName evidence="6">Haloacid dehalogenase superfamily, subfamily IA, variant 3 with third motif having DD or ED</fullName>
    </submittedName>
</protein>
<dbReference type="InterPro" id="IPR036412">
    <property type="entry name" value="HAD-like_sf"/>
</dbReference>
<name>A0A1G5KW34_9HYPH</name>
<evidence type="ECO:0000256" key="4">
    <source>
        <dbReference type="ARBA" id="ARBA00022842"/>
    </source>
</evidence>
<comment type="similarity">
    <text evidence="2">Belongs to the HAD-like hydrolase superfamily. CbbY/CbbZ/Gph/YieH family.</text>
</comment>
<dbReference type="InterPro" id="IPR051600">
    <property type="entry name" value="Beta-PGM-like"/>
</dbReference>
<dbReference type="CDD" id="cd07505">
    <property type="entry name" value="HAD_BPGM-like"/>
    <property type="match status" value="1"/>
</dbReference>
<dbReference type="SFLD" id="SFLDG01135">
    <property type="entry name" value="C1.5.6:_HAD__Beta-PGM__Phospha"/>
    <property type="match status" value="1"/>
</dbReference>
<sequence length="219" mass="23838">MLKALIFDMDGTLVHSDPVHMKAFIEVLSPEGVTIDDEVYRSTIIGRTNETIFASLLPHRSVDEHVAFADEKEAAFRRLALDLNPLDGLIDLLDWAEAQGIKIALVTNAPRLNAEHMLDVLGITERFPVQITIDQVARGKPDPLPYLTALERLGVRAEEAIAFEDSPSGMKAAKGAGIYSFGVLTGLKAEEMLAVGADATLADFRDSGLWNLLKQKSAA</sequence>
<dbReference type="GO" id="GO:0003824">
    <property type="term" value="F:catalytic activity"/>
    <property type="evidence" value="ECO:0007669"/>
    <property type="project" value="UniProtKB-ARBA"/>
</dbReference>
<evidence type="ECO:0000313" key="6">
    <source>
        <dbReference type="EMBL" id="SCZ04825.1"/>
    </source>
</evidence>